<name>A0A2D4LU08_9SAUR</name>
<dbReference type="AlphaFoldDB" id="A0A2D4LU08"/>
<protein>
    <submittedName>
        <fullName evidence="2">Uncharacterized protein</fullName>
    </submittedName>
</protein>
<feature type="compositionally biased region" description="Basic and acidic residues" evidence="1">
    <location>
        <begin position="67"/>
        <end position="86"/>
    </location>
</feature>
<proteinExistence type="predicted"/>
<evidence type="ECO:0000256" key="1">
    <source>
        <dbReference type="SAM" id="MobiDB-lite"/>
    </source>
</evidence>
<dbReference type="EMBL" id="IACM01051042">
    <property type="protein sequence ID" value="LAB24276.1"/>
    <property type="molecule type" value="Transcribed_RNA"/>
</dbReference>
<evidence type="ECO:0000313" key="2">
    <source>
        <dbReference type="EMBL" id="LAB24276.1"/>
    </source>
</evidence>
<accession>A0A2D4LU08</accession>
<reference evidence="2" key="2">
    <citation type="submission" date="2017-11" db="EMBL/GenBank/DDBJ databases">
        <title>Coralsnake Venomics: Analyses of Venom Gland Transcriptomes and Proteomes of Six Brazilian Taxa.</title>
        <authorList>
            <person name="Aird S.D."/>
            <person name="Jorge da Silva N."/>
            <person name="Qiu L."/>
            <person name="Villar-Briones A."/>
            <person name="Aparecida-Saddi V."/>
            <person name="Campos-Telles M.P."/>
            <person name="Grau M."/>
            <person name="Mikheyev A.S."/>
        </authorList>
    </citation>
    <scope>NUCLEOTIDE SEQUENCE</scope>
    <source>
        <tissue evidence="2">Venom_gland</tissue>
    </source>
</reference>
<feature type="region of interest" description="Disordered" evidence="1">
    <location>
        <begin position="48"/>
        <end position="117"/>
    </location>
</feature>
<organism evidence="2">
    <name type="scientific">Micrurus spixii</name>
    <name type="common">Amazon coral snake</name>
    <dbReference type="NCBI Taxonomy" id="129469"/>
    <lineage>
        <taxon>Eukaryota</taxon>
        <taxon>Metazoa</taxon>
        <taxon>Chordata</taxon>
        <taxon>Craniata</taxon>
        <taxon>Vertebrata</taxon>
        <taxon>Euteleostomi</taxon>
        <taxon>Lepidosauria</taxon>
        <taxon>Squamata</taxon>
        <taxon>Bifurcata</taxon>
        <taxon>Unidentata</taxon>
        <taxon>Episquamata</taxon>
        <taxon>Toxicofera</taxon>
        <taxon>Serpentes</taxon>
        <taxon>Colubroidea</taxon>
        <taxon>Elapidae</taxon>
        <taxon>Elapinae</taxon>
        <taxon>Micrurus</taxon>
    </lineage>
</organism>
<sequence>METNADGLGSSLLLLAHSFQEQPHWCALESNVLDFVLNLVFKVPQTQGGMDEAQHDGQSDENQEGGRAFEKGHQEIRRTEDGKETRAGVIPPEASHGGLVLSCPHESSKQQAYEEAA</sequence>
<reference evidence="2" key="1">
    <citation type="submission" date="2017-07" db="EMBL/GenBank/DDBJ databases">
        <authorList>
            <person name="Mikheyev A."/>
            <person name="Grau M."/>
        </authorList>
    </citation>
    <scope>NUCLEOTIDE SEQUENCE</scope>
    <source>
        <tissue evidence="2">Venom_gland</tissue>
    </source>
</reference>